<evidence type="ECO:0000313" key="4">
    <source>
        <dbReference type="Proteomes" id="UP000002748"/>
    </source>
</evidence>
<feature type="compositionally biased region" description="Polar residues" evidence="1">
    <location>
        <begin position="62"/>
        <end position="72"/>
    </location>
</feature>
<feature type="region of interest" description="Disordered" evidence="1">
    <location>
        <begin position="45"/>
        <end position="72"/>
    </location>
</feature>
<dbReference type="HOGENOM" id="CLU_2724002_0_0_1"/>
<dbReference type="InterPro" id="IPR023298">
    <property type="entry name" value="ATPase_P-typ_TM_dom_sf"/>
</dbReference>
<protein>
    <submittedName>
        <fullName evidence="3">Calcium-transporting ATPase 3</fullName>
    </submittedName>
</protein>
<proteinExistence type="predicted"/>
<name>J6EXI3_TRIAS</name>
<sequence>MTKQHPAAVHALDFPAHTAPAEKVLEALSVDPDTGLSEAEVQKRLTEYGPNRIKPPPKASLGRSSSGRSPTL</sequence>
<dbReference type="VEuPathDB" id="FungiDB:A1Q1_03629"/>
<dbReference type="Proteomes" id="UP000002748">
    <property type="component" value="Unassembled WGS sequence"/>
</dbReference>
<comment type="caution">
    <text evidence="3">The sequence shown here is derived from an EMBL/GenBank/DDBJ whole genome shotgun (WGS) entry which is preliminary data.</text>
</comment>
<dbReference type="RefSeq" id="XP_014178902.1">
    <property type="nucleotide sequence ID" value="XM_014323427.1"/>
</dbReference>
<evidence type="ECO:0000259" key="2">
    <source>
        <dbReference type="SMART" id="SM00831"/>
    </source>
</evidence>
<evidence type="ECO:0000313" key="3">
    <source>
        <dbReference type="EMBL" id="EJT47517.1"/>
    </source>
</evidence>
<feature type="domain" description="Cation-transporting P-type ATPase N-terminal" evidence="2">
    <location>
        <begin position="15"/>
        <end position="63"/>
    </location>
</feature>
<dbReference type="SMART" id="SM00831">
    <property type="entry name" value="Cation_ATPase_N"/>
    <property type="match status" value="1"/>
</dbReference>
<accession>J6EXI3</accession>
<dbReference type="KEGG" id="tasa:A1Q1_03629"/>
<dbReference type="GeneID" id="25987142"/>
<dbReference type="Pfam" id="PF00690">
    <property type="entry name" value="Cation_ATPase_N"/>
    <property type="match status" value="1"/>
</dbReference>
<dbReference type="OrthoDB" id="3352408at2759"/>
<dbReference type="InterPro" id="IPR004014">
    <property type="entry name" value="ATPase_P-typ_cation-transptr_N"/>
</dbReference>
<gene>
    <name evidence="3" type="ORF">A1Q1_03629</name>
</gene>
<evidence type="ECO:0000256" key="1">
    <source>
        <dbReference type="SAM" id="MobiDB-lite"/>
    </source>
</evidence>
<dbReference type="SUPFAM" id="SSF81665">
    <property type="entry name" value="Calcium ATPase, transmembrane domain M"/>
    <property type="match status" value="1"/>
</dbReference>
<dbReference type="AlphaFoldDB" id="J6EXI3"/>
<reference evidence="3 4" key="1">
    <citation type="journal article" date="2012" name="Eukaryot. Cell">
        <title>Draft genome sequence of CBS 2479, the standard type strain of Trichosporon asahii.</title>
        <authorList>
            <person name="Yang R.Y."/>
            <person name="Li H.T."/>
            <person name="Zhu H."/>
            <person name="Zhou G.P."/>
            <person name="Wang M."/>
            <person name="Wang L."/>
        </authorList>
    </citation>
    <scope>NUCLEOTIDE SEQUENCE [LARGE SCALE GENOMIC DNA]</scope>
    <source>
        <strain evidence="4">ATCC 90039 / CBS 2479 / JCM 2466 / KCTC 7840 / NCYC 2677 / UAMH 7654</strain>
    </source>
</reference>
<dbReference type="EMBL" id="ALBS01000239">
    <property type="protein sequence ID" value="EJT47517.1"/>
    <property type="molecule type" value="Genomic_DNA"/>
</dbReference>
<organism evidence="3 4">
    <name type="scientific">Trichosporon asahii var. asahii (strain ATCC 90039 / CBS 2479 / JCM 2466 / KCTC 7840 / NBRC 103889/ NCYC 2677 / UAMH 7654)</name>
    <name type="common">Yeast</name>
    <dbReference type="NCBI Taxonomy" id="1186058"/>
    <lineage>
        <taxon>Eukaryota</taxon>
        <taxon>Fungi</taxon>
        <taxon>Dikarya</taxon>
        <taxon>Basidiomycota</taxon>
        <taxon>Agaricomycotina</taxon>
        <taxon>Tremellomycetes</taxon>
        <taxon>Trichosporonales</taxon>
        <taxon>Trichosporonaceae</taxon>
        <taxon>Trichosporon</taxon>
    </lineage>
</organism>